<dbReference type="Proteomes" id="UP000070700">
    <property type="component" value="Unassembled WGS sequence"/>
</dbReference>
<dbReference type="KEGG" id="psco:LY89DRAFT_768241"/>
<name>A0A194XQG3_MOLSC</name>
<reference evidence="1 2" key="1">
    <citation type="submission" date="2015-10" db="EMBL/GenBank/DDBJ databases">
        <title>Full genome of DAOMC 229536 Phialocephala scopiformis, a fungal endophyte of spruce producing the potent anti-insectan compound rugulosin.</title>
        <authorList>
            <consortium name="DOE Joint Genome Institute"/>
            <person name="Walker A.K."/>
            <person name="Frasz S.L."/>
            <person name="Seifert K.A."/>
            <person name="Miller J.D."/>
            <person name="Mondo S.J."/>
            <person name="Labutti K."/>
            <person name="Lipzen A."/>
            <person name="Dockter R."/>
            <person name="Kennedy M."/>
            <person name="Grigoriev I.V."/>
            <person name="Spatafora J.W."/>
        </authorList>
    </citation>
    <scope>NUCLEOTIDE SEQUENCE [LARGE SCALE GENOMIC DNA]</scope>
    <source>
        <strain evidence="1 2">CBS 120377</strain>
    </source>
</reference>
<dbReference type="GeneID" id="28831503"/>
<accession>A0A194XQG3</accession>
<gene>
    <name evidence="1" type="ORF">LY89DRAFT_768241</name>
</gene>
<evidence type="ECO:0008006" key="3">
    <source>
        <dbReference type="Google" id="ProtNLM"/>
    </source>
</evidence>
<proteinExistence type="predicted"/>
<dbReference type="AlphaFoldDB" id="A0A194XQG3"/>
<organism evidence="1 2">
    <name type="scientific">Mollisia scopiformis</name>
    <name type="common">Conifer needle endophyte fungus</name>
    <name type="synonym">Phialocephala scopiformis</name>
    <dbReference type="NCBI Taxonomy" id="149040"/>
    <lineage>
        <taxon>Eukaryota</taxon>
        <taxon>Fungi</taxon>
        <taxon>Dikarya</taxon>
        <taxon>Ascomycota</taxon>
        <taxon>Pezizomycotina</taxon>
        <taxon>Leotiomycetes</taxon>
        <taxon>Helotiales</taxon>
        <taxon>Mollisiaceae</taxon>
        <taxon>Mollisia</taxon>
    </lineage>
</organism>
<dbReference type="InParanoid" id="A0A194XQG3"/>
<protein>
    <recommendedName>
        <fullName evidence="3">F-box domain-containing protein</fullName>
    </recommendedName>
</protein>
<sequence length="454" mass="52238">MWSVAQSRSKSHHKIQFKDLEHFLFLPHILSSIEGIRIHQSAAKNLKMRPQSEQQSYPFLPRLAAMETHQVAYSPSSEGSLQRLTTTPPSQQSGCSLFSLPAELFDEILGYLLPPATLVTLLSNPRNPHDPSINVKYRVYCHDPQQTKQRTYSEDDRIYPAILYTCKQMYAYTEWFWDRYTFAFTAEKWQHMHYSFLTRGNPFAGLTDRLKHAEVELSIMDSHRHAKFAYRIFQLLKNCKNLQSVTLRNNSSRCPEDDMWLDIICHQAPAIVELDVPFETEILSAFACVGGVVAAFGSLIARNGPLAKVKRKMIIDIPPELKTDNRNAAPWRLRGTQWLNRWLRIWHRHWGGELRINGTLVRMDNQQCQRVLLNVGPSKPDPDSIFGGQELRAALSVDFKPVVDMAEEEKFLGKAGNLTTVVVEYLAKRVQLRGIDDGSVPTYILDKLGWRRRF</sequence>
<keyword evidence="2" id="KW-1185">Reference proteome</keyword>
<dbReference type="RefSeq" id="XP_018076332.1">
    <property type="nucleotide sequence ID" value="XM_018221777.1"/>
</dbReference>
<dbReference type="EMBL" id="KQ947407">
    <property type="protein sequence ID" value="KUJ21977.1"/>
    <property type="molecule type" value="Genomic_DNA"/>
</dbReference>
<evidence type="ECO:0000313" key="1">
    <source>
        <dbReference type="EMBL" id="KUJ21977.1"/>
    </source>
</evidence>
<evidence type="ECO:0000313" key="2">
    <source>
        <dbReference type="Proteomes" id="UP000070700"/>
    </source>
</evidence>